<dbReference type="GO" id="GO:0046872">
    <property type="term" value="F:metal ion binding"/>
    <property type="evidence" value="ECO:0007669"/>
    <property type="project" value="InterPro"/>
</dbReference>
<dbReference type="SUPFAM" id="SSF55718">
    <property type="entry name" value="SCP-like"/>
    <property type="match status" value="1"/>
</dbReference>
<dbReference type="EC" id="5.2.1.4" evidence="3"/>
<dbReference type="SUPFAM" id="SSF109854">
    <property type="entry name" value="DinB/YfiT-like putative metalloenzymes"/>
    <property type="match status" value="1"/>
</dbReference>
<protein>
    <submittedName>
        <fullName evidence="3">Maleylpyruvate isomerase</fullName>
        <ecNumber evidence="3">5.2.1.4</ecNumber>
    </submittedName>
</protein>
<gene>
    <name evidence="3" type="ORF">FHR82_008624</name>
</gene>
<evidence type="ECO:0000259" key="2">
    <source>
        <dbReference type="Pfam" id="PF11716"/>
    </source>
</evidence>
<dbReference type="InterPro" id="IPR024344">
    <property type="entry name" value="MDMPI_metal-binding"/>
</dbReference>
<dbReference type="InterPro" id="IPR036527">
    <property type="entry name" value="SCP2_sterol-bd_dom_sf"/>
</dbReference>
<evidence type="ECO:0000313" key="4">
    <source>
        <dbReference type="Proteomes" id="UP000520767"/>
    </source>
</evidence>
<dbReference type="InterPro" id="IPR034660">
    <property type="entry name" value="DinB/YfiT-like"/>
</dbReference>
<dbReference type="InterPro" id="IPR017517">
    <property type="entry name" value="Maleyloyr_isom"/>
</dbReference>
<feature type="domain" description="Mycothiol-dependent maleylpyruvate isomerase metal-binding" evidence="2">
    <location>
        <begin position="36"/>
        <end position="172"/>
    </location>
</feature>
<dbReference type="Pfam" id="PF11716">
    <property type="entry name" value="MDMPI_N"/>
    <property type="match status" value="1"/>
</dbReference>
<dbReference type="EMBL" id="JACHJQ010000013">
    <property type="protein sequence ID" value="MBB4912353.1"/>
    <property type="molecule type" value="Genomic_DNA"/>
</dbReference>
<dbReference type="GO" id="GO:0050077">
    <property type="term" value="F:maleylpyruvate isomerase activity"/>
    <property type="evidence" value="ECO:0007669"/>
    <property type="project" value="UniProtKB-EC"/>
</dbReference>
<feature type="compositionally biased region" description="Polar residues" evidence="1">
    <location>
        <begin position="1"/>
        <end position="15"/>
    </location>
</feature>
<dbReference type="Gene3D" id="1.20.120.450">
    <property type="entry name" value="dinb family like domain"/>
    <property type="match status" value="1"/>
</dbReference>
<keyword evidence="4" id="KW-1185">Reference proteome</keyword>
<feature type="region of interest" description="Disordered" evidence="1">
    <location>
        <begin position="1"/>
        <end position="23"/>
    </location>
</feature>
<evidence type="ECO:0000256" key="1">
    <source>
        <dbReference type="SAM" id="MobiDB-lite"/>
    </source>
</evidence>
<dbReference type="AlphaFoldDB" id="A0A7W7QF86"/>
<proteinExistence type="predicted"/>
<evidence type="ECO:0000313" key="3">
    <source>
        <dbReference type="EMBL" id="MBB4912353.1"/>
    </source>
</evidence>
<dbReference type="NCBIfam" id="TIGR03083">
    <property type="entry name" value="maleylpyruvate isomerase family mycothiol-dependent enzyme"/>
    <property type="match status" value="1"/>
</dbReference>
<keyword evidence="3" id="KW-0413">Isomerase</keyword>
<dbReference type="Gene3D" id="3.30.1050.20">
    <property type="match status" value="1"/>
</dbReference>
<reference evidence="3 4" key="1">
    <citation type="submission" date="2020-08" db="EMBL/GenBank/DDBJ databases">
        <title>Genomic Encyclopedia of Type Strains, Phase III (KMG-III): the genomes of soil and plant-associated and newly described type strains.</title>
        <authorList>
            <person name="Whitman W."/>
        </authorList>
    </citation>
    <scope>NUCLEOTIDE SEQUENCE [LARGE SCALE GENOMIC DNA]</scope>
    <source>
        <strain evidence="3 4">CECT 8960</strain>
    </source>
</reference>
<comment type="caution">
    <text evidence="3">The sequence shown here is derived from an EMBL/GenBank/DDBJ whole genome shotgun (WGS) entry which is preliminary data.</text>
</comment>
<dbReference type="Proteomes" id="UP000520767">
    <property type="component" value="Unassembled WGS sequence"/>
</dbReference>
<sequence>MSISPEASIGQNDVPSQRRADERSAAERAVRLLPLVRQATERLDHVVAGLGEDAVHQPSGLPGWSRAHVVSHLARNADGLVNLLTWARTGVEHPMYASNADRDADIEEGAGRLAQVLIEDLRASSDRFMAAAAAMPELAWSSGVTARRPVPFPAANIPSMRLHEVWVHLVDLDAGVTFADVPQDHLEHLVAEAVTRHINRPDGKRVRLTVELPGDRERVWDLVNGRDDPRHDVSGSAAAAIAWLTGRSDGDGLRGDVPVLPAWG</sequence>
<keyword evidence="3" id="KW-0670">Pyruvate</keyword>
<accession>A0A7W7QF86</accession>
<dbReference type="RefSeq" id="WP_184816354.1">
    <property type="nucleotide sequence ID" value="NZ_JACHJQ010000013.1"/>
</dbReference>
<organism evidence="3 4">
    <name type="scientific">Actinophytocola algeriensis</name>
    <dbReference type="NCBI Taxonomy" id="1768010"/>
    <lineage>
        <taxon>Bacteria</taxon>
        <taxon>Bacillati</taxon>
        <taxon>Actinomycetota</taxon>
        <taxon>Actinomycetes</taxon>
        <taxon>Pseudonocardiales</taxon>
        <taxon>Pseudonocardiaceae</taxon>
    </lineage>
</organism>
<name>A0A7W7QF86_9PSEU</name>